<dbReference type="EMBL" id="JBDIMF010000008">
    <property type="protein sequence ID" value="MEN2787857.1"/>
    <property type="molecule type" value="Genomic_DNA"/>
</dbReference>
<dbReference type="Pfam" id="PF13481">
    <property type="entry name" value="AAA_25"/>
    <property type="match status" value="1"/>
</dbReference>
<dbReference type="RefSeq" id="WP_345866109.1">
    <property type="nucleotide sequence ID" value="NZ_JBDIMF010000008.1"/>
</dbReference>
<dbReference type="Proteomes" id="UP001404104">
    <property type="component" value="Unassembled WGS sequence"/>
</dbReference>
<evidence type="ECO:0000313" key="3">
    <source>
        <dbReference type="Proteomes" id="UP001404104"/>
    </source>
</evidence>
<dbReference type="CDD" id="cd01029">
    <property type="entry name" value="TOPRIM_primases"/>
    <property type="match status" value="1"/>
</dbReference>
<accession>A0ABU9XWC3</accession>
<organism evidence="2 3">
    <name type="scientific">Sphingomonas qilianensis</name>
    <dbReference type="NCBI Taxonomy" id="1736690"/>
    <lineage>
        <taxon>Bacteria</taxon>
        <taxon>Pseudomonadati</taxon>
        <taxon>Pseudomonadota</taxon>
        <taxon>Alphaproteobacteria</taxon>
        <taxon>Sphingomonadales</taxon>
        <taxon>Sphingomonadaceae</taxon>
        <taxon>Sphingomonas</taxon>
    </lineage>
</organism>
<gene>
    <name evidence="2" type="ORF">ABC969_15695</name>
</gene>
<protein>
    <submittedName>
        <fullName evidence="2">AAA family ATPase</fullName>
    </submittedName>
</protein>
<sequence length="691" mass="74606">MSGVAENITRHFKGDWHGNQGLFPAPGHGPKDRGVSVKDAGDGDVVFHSFNGADWREIKDECRRVGLLPGRGIEPAAPATWRETGVYDYVGADGAVAYRTVRKEKRGEGKRFVAQRPDGRGGWINGLGDVERVVYRLPDLLAADPTAIVYVVEGERKADKLADWGMVATAVAFGAKGWRDSYAAALAGRTVGILPDNDDPGRAFAERVRESVERAGGAAVIVDLPGLGIGEDVIDWSGRGGSAFDLRALTAAALKAPAEDLMAIDDVADWEGLTVPPRRWLVKDWLPIGEAALLTGAGSIGKSLVSQQLAATVAVGHPFFGVGVEQARSLYITCEDGREEAQRRHRDIASTLGGRIARGQCLVKSWKGELGLELVTFDSERRMRPTDRYRRLRATVLTAGIRFLVLDNTSHVFGGDENVKREVAAFVNLLNGLAEEIDGVVLLLGHPNKTGLNNPDAGNANQFGGSVAWENQVRSRMFMSGMKDDNDARELSNPKANYSAKGATLTFRWHSGAFVRDVDLPDDRRSEMAAVIRANSDDAAFLACLEERTRQHMAVSEKTSSTYAPTVFERMPESKRIGKGRLEAAMERLIRVNRIERALLPWKRDRKDVFGLRLTCADGCADAASAHCADAPDVSAPNAPDTHSISKDISGAATGAAAPIEEAAPDPTDRHTCRIAGMILADGEDGDDVDL</sequence>
<evidence type="ECO:0000256" key="1">
    <source>
        <dbReference type="SAM" id="MobiDB-lite"/>
    </source>
</evidence>
<proteinExistence type="predicted"/>
<keyword evidence="3" id="KW-1185">Reference proteome</keyword>
<feature type="region of interest" description="Disordered" evidence="1">
    <location>
        <begin position="15"/>
        <end position="37"/>
    </location>
</feature>
<name>A0ABU9XWC3_9SPHN</name>
<comment type="caution">
    <text evidence="2">The sequence shown here is derived from an EMBL/GenBank/DDBJ whole genome shotgun (WGS) entry which is preliminary data.</text>
</comment>
<reference evidence="2 3" key="1">
    <citation type="submission" date="2024-05" db="EMBL/GenBank/DDBJ databases">
        <authorList>
            <person name="Liu Q."/>
            <person name="Xin Y.-H."/>
        </authorList>
    </citation>
    <scope>NUCLEOTIDE SEQUENCE [LARGE SCALE GENOMIC DNA]</scope>
    <source>
        <strain evidence="2 3">CGMCC 1.15349</strain>
    </source>
</reference>
<dbReference type="Gene3D" id="3.40.50.300">
    <property type="entry name" value="P-loop containing nucleotide triphosphate hydrolases"/>
    <property type="match status" value="1"/>
</dbReference>
<dbReference type="InterPro" id="IPR027417">
    <property type="entry name" value="P-loop_NTPase"/>
</dbReference>
<dbReference type="SUPFAM" id="SSF52540">
    <property type="entry name" value="P-loop containing nucleoside triphosphate hydrolases"/>
    <property type="match status" value="1"/>
</dbReference>
<dbReference type="InterPro" id="IPR034154">
    <property type="entry name" value="TOPRIM_DnaG/twinkle"/>
</dbReference>
<evidence type="ECO:0000313" key="2">
    <source>
        <dbReference type="EMBL" id="MEN2787857.1"/>
    </source>
</evidence>